<dbReference type="InterPro" id="IPR053014">
    <property type="entry name" value="Cuticle_assoc_divergent"/>
</dbReference>
<dbReference type="PANTHER" id="PTHR46339:SF12">
    <property type="entry name" value="BPTI_KUNITZ INHIBITOR DOMAIN-CONTAINING PROTEIN"/>
    <property type="match status" value="1"/>
</dbReference>
<evidence type="ECO:0000313" key="4">
    <source>
        <dbReference type="Proteomes" id="UP000050761"/>
    </source>
</evidence>
<protein>
    <submittedName>
        <fullName evidence="5">EB domain-containing protein</fullName>
    </submittedName>
</protein>
<dbReference type="EMBL" id="UZAH01033046">
    <property type="protein sequence ID" value="VDP25806.1"/>
    <property type="molecule type" value="Genomic_DNA"/>
</dbReference>
<dbReference type="OrthoDB" id="4473401at2759"/>
<proteinExistence type="predicted"/>
<accession>A0A3P8G461</accession>
<reference evidence="3 4" key="1">
    <citation type="submission" date="2018-11" db="EMBL/GenBank/DDBJ databases">
        <authorList>
            <consortium name="Pathogen Informatics"/>
        </authorList>
    </citation>
    <scope>NUCLEOTIDE SEQUENCE [LARGE SCALE GENOMIC DNA]</scope>
</reference>
<dbReference type="Pfam" id="PF01683">
    <property type="entry name" value="EB"/>
    <property type="match status" value="1"/>
</dbReference>
<evidence type="ECO:0000259" key="2">
    <source>
        <dbReference type="Pfam" id="PF01683"/>
    </source>
</evidence>
<feature type="region of interest" description="Disordered" evidence="1">
    <location>
        <begin position="16"/>
        <end position="37"/>
    </location>
</feature>
<accession>A0A183GG98</accession>
<name>A0A183GG98_HELPZ</name>
<dbReference type="WBParaSite" id="HPBE_0002148101-mRNA-1">
    <property type="protein sequence ID" value="HPBE_0002148101-mRNA-1"/>
    <property type="gene ID" value="HPBE_0002148101"/>
</dbReference>
<evidence type="ECO:0000256" key="1">
    <source>
        <dbReference type="SAM" id="MobiDB-lite"/>
    </source>
</evidence>
<dbReference type="AlphaFoldDB" id="A0A183GG98"/>
<dbReference type="PANTHER" id="PTHR46339">
    <property type="entry name" value="PROTEIN CBG15282-RELATED"/>
    <property type="match status" value="1"/>
</dbReference>
<organism evidence="4 5">
    <name type="scientific">Heligmosomoides polygyrus</name>
    <name type="common">Parasitic roundworm</name>
    <dbReference type="NCBI Taxonomy" id="6339"/>
    <lineage>
        <taxon>Eukaryota</taxon>
        <taxon>Metazoa</taxon>
        <taxon>Ecdysozoa</taxon>
        <taxon>Nematoda</taxon>
        <taxon>Chromadorea</taxon>
        <taxon>Rhabditida</taxon>
        <taxon>Rhabditina</taxon>
        <taxon>Rhabditomorpha</taxon>
        <taxon>Strongyloidea</taxon>
        <taxon>Heligmosomidae</taxon>
        <taxon>Heligmosomoides</taxon>
    </lineage>
</organism>
<evidence type="ECO:0000313" key="5">
    <source>
        <dbReference type="WBParaSite" id="HPBE_0002148101-mRNA-1"/>
    </source>
</evidence>
<gene>
    <name evidence="3" type="ORF">HPBE_LOCUS21481</name>
</gene>
<dbReference type="InterPro" id="IPR006149">
    <property type="entry name" value="EB_dom"/>
</dbReference>
<sequence length="326" mass="34733">MCCEVTMEAPGGAGLNESNSDCATRQHHRPERQTGSGRVGDACVFNTDCLTGMFCNSGMCSCLTSYIAAESYCYQKIDPGQPGCVYNEQCSAVWPDSFCDTSAGVGTCRCGENKVERSTRDGHVCLDKLDANQNVLAITCPLPEGAGYTSALSDSHHPRQSNNAGPVLCNTDSMTTQQNEDEVGDGSVACLVPSDGSFIADLYDCVGFVSSVDLTTSGFSEKTNGICCPNRAFTCIQPTATGPNPSEPRWWYNAITGEYKAVCKRSVRHAVGASSASERLPVELAEVQELEQLSDMATCEALQNSSTAFKSLSTQRSSSTSDQSLQ</sequence>
<keyword evidence="4" id="KW-1185">Reference proteome</keyword>
<reference evidence="5" key="2">
    <citation type="submission" date="2019-09" db="UniProtKB">
        <authorList>
            <consortium name="WormBaseParasite"/>
        </authorList>
    </citation>
    <scope>IDENTIFICATION</scope>
</reference>
<dbReference type="Proteomes" id="UP000050761">
    <property type="component" value="Unassembled WGS sequence"/>
</dbReference>
<feature type="domain" description="EB" evidence="2">
    <location>
        <begin position="62"/>
        <end position="118"/>
    </location>
</feature>
<evidence type="ECO:0000313" key="3">
    <source>
        <dbReference type="EMBL" id="VDP25806.1"/>
    </source>
</evidence>